<sequence>MPRLIVALIRHGDYQQRPDTPSAHQPFPLSPLGEQQARQAGVEIAEFAADLGLTLCPSLDCSSLLRAWQTAHILADSLPGNTDYTLHSTMALAERSVGIAANLTTADIESLLAQDPRCDTPPENWKSNSHYCLPLPGAESLMTAGQRVAQHLRQRTAEPVATDTLKVFVGHGAALRHAAFHLGVLSEAQIPQLSMFHARPIYLEKTERGWQHIAGDWKQRGGEAYND</sequence>
<evidence type="ECO:0000256" key="1">
    <source>
        <dbReference type="ARBA" id="ARBA00022801"/>
    </source>
</evidence>
<dbReference type="EMBL" id="CP066167">
    <property type="protein sequence ID" value="QQD17745.1"/>
    <property type="molecule type" value="Genomic_DNA"/>
</dbReference>
<dbReference type="InterPro" id="IPR051021">
    <property type="entry name" value="Mito_Ser/Thr_phosphatase"/>
</dbReference>
<evidence type="ECO:0000256" key="2">
    <source>
        <dbReference type="PIRSR" id="PIRSR613078-1"/>
    </source>
</evidence>
<feature type="active site" description="Tele-phosphohistidine intermediate" evidence="2">
    <location>
        <position position="11"/>
    </location>
</feature>
<dbReference type="KEGG" id="snan:I6N98_15585"/>
<protein>
    <submittedName>
        <fullName evidence="6">Histidine phosphatase family protein</fullName>
    </submittedName>
</protein>
<dbReference type="InterPro" id="IPR029033">
    <property type="entry name" value="His_PPase_superfam"/>
</dbReference>
<dbReference type="SUPFAM" id="SSF53254">
    <property type="entry name" value="Phosphoglycerate mutase-like"/>
    <property type="match status" value="1"/>
</dbReference>
<accession>A0A7T4QZR3</accession>
<dbReference type="GO" id="GO:0016787">
    <property type="term" value="F:hydrolase activity"/>
    <property type="evidence" value="ECO:0007669"/>
    <property type="project" value="UniProtKB-KW"/>
</dbReference>
<dbReference type="Pfam" id="PF00300">
    <property type="entry name" value="His_Phos_1"/>
    <property type="match status" value="1"/>
</dbReference>
<gene>
    <name evidence="6" type="ORF">I6N98_15585</name>
</gene>
<proteinExistence type="predicted"/>
<dbReference type="AlphaFoldDB" id="A0A7T4QZR3"/>
<dbReference type="PANTHER" id="PTHR20935:SF0">
    <property type="entry name" value="SERINE_THREONINE-PROTEIN PHOSPHATASE PGAM5, MITOCHONDRIAL"/>
    <property type="match status" value="1"/>
</dbReference>
<reference evidence="6 7" key="1">
    <citation type="submission" date="2020-12" db="EMBL/GenBank/DDBJ databases">
        <authorList>
            <person name="Shan Y."/>
        </authorList>
    </citation>
    <scope>NUCLEOTIDE SEQUENCE [LARGE SCALE GENOMIC DNA]</scope>
    <source>
        <strain evidence="7">csc3.9</strain>
    </source>
</reference>
<organism evidence="6 7">
    <name type="scientific">Spongiibacter nanhainus</name>
    <dbReference type="NCBI Taxonomy" id="2794344"/>
    <lineage>
        <taxon>Bacteria</taxon>
        <taxon>Pseudomonadati</taxon>
        <taxon>Pseudomonadota</taxon>
        <taxon>Gammaproteobacteria</taxon>
        <taxon>Cellvibrionales</taxon>
        <taxon>Spongiibacteraceae</taxon>
        <taxon>Spongiibacter</taxon>
    </lineage>
</organism>
<evidence type="ECO:0000313" key="7">
    <source>
        <dbReference type="Proteomes" id="UP000596063"/>
    </source>
</evidence>
<dbReference type="InterPro" id="IPR013078">
    <property type="entry name" value="His_Pase_superF_clade-1"/>
</dbReference>
<dbReference type="Proteomes" id="UP000596063">
    <property type="component" value="Chromosome"/>
</dbReference>
<feature type="site" description="Transition state stabilizer" evidence="4">
    <location>
        <position position="171"/>
    </location>
</feature>
<dbReference type="CDD" id="cd07067">
    <property type="entry name" value="HP_PGM_like"/>
    <property type="match status" value="1"/>
</dbReference>
<name>A0A7T4QZR3_9GAMM</name>
<evidence type="ECO:0000256" key="4">
    <source>
        <dbReference type="PIRSR" id="PIRSR613078-3"/>
    </source>
</evidence>
<keyword evidence="1" id="KW-0378">Hydrolase</keyword>
<evidence type="ECO:0000256" key="5">
    <source>
        <dbReference type="SAM" id="MobiDB-lite"/>
    </source>
</evidence>
<dbReference type="PANTHER" id="PTHR20935">
    <property type="entry name" value="PHOSPHOGLYCERATE MUTASE-RELATED"/>
    <property type="match status" value="1"/>
</dbReference>
<feature type="binding site" evidence="3">
    <location>
        <position position="66"/>
    </location>
    <ligand>
        <name>substrate</name>
    </ligand>
</feature>
<dbReference type="SMART" id="SM00855">
    <property type="entry name" value="PGAM"/>
    <property type="match status" value="1"/>
</dbReference>
<evidence type="ECO:0000313" key="6">
    <source>
        <dbReference type="EMBL" id="QQD17745.1"/>
    </source>
</evidence>
<feature type="region of interest" description="Disordered" evidence="5">
    <location>
        <begin position="15"/>
        <end position="35"/>
    </location>
</feature>
<dbReference type="RefSeq" id="WP_198569244.1">
    <property type="nucleotide sequence ID" value="NZ_CP066167.1"/>
</dbReference>
<evidence type="ECO:0000256" key="3">
    <source>
        <dbReference type="PIRSR" id="PIRSR613078-2"/>
    </source>
</evidence>
<dbReference type="Gene3D" id="3.40.50.1240">
    <property type="entry name" value="Phosphoglycerate mutase-like"/>
    <property type="match status" value="1"/>
</dbReference>
<keyword evidence="7" id="KW-1185">Reference proteome</keyword>
<feature type="active site" description="Proton donor/acceptor" evidence="2">
    <location>
        <position position="94"/>
    </location>
</feature>